<sequence>MSHIIILVIAGLTLAANLNANESRREDLNKTSIISNLITTEDLGAIEEEGPIAAAGKISRYLGQADVGSSPKDQAGPDFEETSPQTVAGNSALVRQILSPVEENLRRRDKIIVYAVREGDSISQIAEEFGISNQTIIWENNLSAYSVIRPGDKLVILPVSGIRHKVLKGETLAGIAKKYGLDAEKILEFNKLASADDIQIGEQLVVPGGKKIYPAAAYTARNVYAPTGAIPASTGRLLWPTTCRRLTQYFTWRHSGVDIACSLGAPIYAANGGVVIKAAAAGYNGGYGKMIIIDHGNGQQTLYGHMSKLYVGAGQTVSRGQQIGAMGSTGRSTGPHLHFEVRTGGVRRNPLSYIR</sequence>
<dbReference type="PANTHER" id="PTHR21666:SF270">
    <property type="entry name" value="MUREIN HYDROLASE ACTIVATOR ENVC"/>
    <property type="match status" value="1"/>
</dbReference>
<dbReference type="CDD" id="cd00118">
    <property type="entry name" value="LysM"/>
    <property type="match status" value="2"/>
</dbReference>
<proteinExistence type="predicted"/>
<dbReference type="Gene3D" id="3.10.350.10">
    <property type="entry name" value="LysM domain"/>
    <property type="match status" value="2"/>
</dbReference>
<dbReference type="Proteomes" id="UP000177408">
    <property type="component" value="Unassembled WGS sequence"/>
</dbReference>
<comment type="caution">
    <text evidence="3">The sequence shown here is derived from an EMBL/GenBank/DDBJ whole genome shotgun (WGS) entry which is preliminary data.</text>
</comment>
<protein>
    <recommendedName>
        <fullName evidence="2">LysM domain-containing protein</fullName>
    </recommendedName>
</protein>
<dbReference type="AlphaFoldDB" id="A0A1G1YZM3"/>
<dbReference type="Pfam" id="PF01551">
    <property type="entry name" value="Peptidase_M23"/>
    <property type="match status" value="1"/>
</dbReference>
<feature type="region of interest" description="Disordered" evidence="1">
    <location>
        <begin position="66"/>
        <end position="85"/>
    </location>
</feature>
<dbReference type="InterPro" id="IPR011055">
    <property type="entry name" value="Dup_hybrid_motif"/>
</dbReference>
<dbReference type="GO" id="GO:0004222">
    <property type="term" value="F:metalloendopeptidase activity"/>
    <property type="evidence" value="ECO:0007669"/>
    <property type="project" value="TreeGrafter"/>
</dbReference>
<evidence type="ECO:0000259" key="2">
    <source>
        <dbReference type="PROSITE" id="PS51782"/>
    </source>
</evidence>
<dbReference type="SMART" id="SM00257">
    <property type="entry name" value="LysM"/>
    <property type="match status" value="2"/>
</dbReference>
<accession>A0A1G1YZM3</accession>
<dbReference type="InterPro" id="IPR018392">
    <property type="entry name" value="LysM"/>
</dbReference>
<feature type="domain" description="LysM" evidence="2">
    <location>
        <begin position="112"/>
        <end position="156"/>
    </location>
</feature>
<dbReference type="EMBL" id="MHIR01000016">
    <property type="protein sequence ID" value="OGY57679.1"/>
    <property type="molecule type" value="Genomic_DNA"/>
</dbReference>
<evidence type="ECO:0000313" key="3">
    <source>
        <dbReference type="EMBL" id="OGY57679.1"/>
    </source>
</evidence>
<evidence type="ECO:0000313" key="4">
    <source>
        <dbReference type="Proteomes" id="UP000177408"/>
    </source>
</evidence>
<dbReference type="PANTHER" id="PTHR21666">
    <property type="entry name" value="PEPTIDASE-RELATED"/>
    <property type="match status" value="1"/>
</dbReference>
<feature type="domain" description="LysM" evidence="2">
    <location>
        <begin position="162"/>
        <end position="206"/>
    </location>
</feature>
<evidence type="ECO:0000256" key="1">
    <source>
        <dbReference type="SAM" id="MobiDB-lite"/>
    </source>
</evidence>
<gene>
    <name evidence="3" type="ORF">A3H67_03430</name>
</gene>
<name>A0A1G1YZM3_9BACT</name>
<dbReference type="SUPFAM" id="SSF51261">
    <property type="entry name" value="Duplicated hybrid motif"/>
    <property type="match status" value="1"/>
</dbReference>
<dbReference type="InterPro" id="IPR016047">
    <property type="entry name" value="M23ase_b-sheet_dom"/>
</dbReference>
<dbReference type="Pfam" id="PF01476">
    <property type="entry name" value="LysM"/>
    <property type="match status" value="2"/>
</dbReference>
<organism evidence="3 4">
    <name type="scientific">Candidatus Buchananbacteria bacterium RIFCSPLOWO2_02_FULL_46_11b</name>
    <dbReference type="NCBI Taxonomy" id="1797548"/>
    <lineage>
        <taxon>Bacteria</taxon>
        <taxon>Candidatus Buchananiibacteriota</taxon>
    </lineage>
</organism>
<dbReference type="PROSITE" id="PS51782">
    <property type="entry name" value="LYSM"/>
    <property type="match status" value="2"/>
</dbReference>
<dbReference type="InterPro" id="IPR050570">
    <property type="entry name" value="Cell_wall_metabolism_enzyme"/>
</dbReference>
<reference evidence="3 4" key="1">
    <citation type="journal article" date="2016" name="Nat. Commun.">
        <title>Thousands of microbial genomes shed light on interconnected biogeochemical processes in an aquifer system.</title>
        <authorList>
            <person name="Anantharaman K."/>
            <person name="Brown C.T."/>
            <person name="Hug L.A."/>
            <person name="Sharon I."/>
            <person name="Castelle C.J."/>
            <person name="Probst A.J."/>
            <person name="Thomas B.C."/>
            <person name="Singh A."/>
            <person name="Wilkins M.J."/>
            <person name="Karaoz U."/>
            <person name="Brodie E.L."/>
            <person name="Williams K.H."/>
            <person name="Hubbard S.S."/>
            <person name="Banfield J.F."/>
        </authorList>
    </citation>
    <scope>NUCLEOTIDE SEQUENCE [LARGE SCALE GENOMIC DNA]</scope>
</reference>
<dbReference type="InterPro" id="IPR036779">
    <property type="entry name" value="LysM_dom_sf"/>
</dbReference>
<dbReference type="CDD" id="cd12797">
    <property type="entry name" value="M23_peptidase"/>
    <property type="match status" value="1"/>
</dbReference>
<dbReference type="SUPFAM" id="SSF54106">
    <property type="entry name" value="LysM domain"/>
    <property type="match status" value="2"/>
</dbReference>
<dbReference type="Gene3D" id="2.70.70.10">
    <property type="entry name" value="Glucose Permease (Domain IIA)"/>
    <property type="match status" value="1"/>
</dbReference>